<evidence type="ECO:0000313" key="2">
    <source>
        <dbReference type="Proteomes" id="UP000502415"/>
    </source>
</evidence>
<dbReference type="EMBL" id="CP051685">
    <property type="protein sequence ID" value="QJE02188.1"/>
    <property type="molecule type" value="Genomic_DNA"/>
</dbReference>
<protein>
    <submittedName>
        <fullName evidence="1">Uncharacterized protein</fullName>
    </submittedName>
</protein>
<sequence length="141" mass="16487">MKSDDKLVEKILQSLLDLEQRGELVLTTNFGADAARYILGSALEQLVADFGKSESPMEVTIPYLLEETIEEVRKKFDVSEARAREITGAYYELLRKRLPLERIAEFYWHETSGEMAKRSYYRIELGRDEAGLDYLDWRHNY</sequence>
<accession>A0A7Z2ZU49</accession>
<gene>
    <name evidence="1" type="ORF">HH212_20990</name>
</gene>
<reference evidence="1 2" key="1">
    <citation type="submission" date="2020-04" db="EMBL/GenBank/DDBJ databases">
        <title>Genome sequencing of novel species.</title>
        <authorList>
            <person name="Heo J."/>
            <person name="Kim S.-J."/>
            <person name="Kim J.-S."/>
            <person name="Hong S.-B."/>
            <person name="Kwon S.-W."/>
        </authorList>
    </citation>
    <scope>NUCLEOTIDE SEQUENCE [LARGE SCALE GENOMIC DNA]</scope>
    <source>
        <strain evidence="1 2">GN2-R2</strain>
    </source>
</reference>
<name>A0A7Z2ZU49_9BURK</name>
<proteinExistence type="predicted"/>
<keyword evidence="2" id="KW-1185">Reference proteome</keyword>
<dbReference type="RefSeq" id="WP_170204275.1">
    <property type="nucleotide sequence ID" value="NZ_CP051685.1"/>
</dbReference>
<dbReference type="KEGG" id="mfy:HH212_20990"/>
<evidence type="ECO:0000313" key="1">
    <source>
        <dbReference type="EMBL" id="QJE02188.1"/>
    </source>
</evidence>
<dbReference type="Proteomes" id="UP000502415">
    <property type="component" value="Chromosome"/>
</dbReference>
<dbReference type="AlphaFoldDB" id="A0A7Z2ZU49"/>
<organism evidence="1 2">
    <name type="scientific">Massilia forsythiae</name>
    <dbReference type="NCBI Taxonomy" id="2728020"/>
    <lineage>
        <taxon>Bacteria</taxon>
        <taxon>Pseudomonadati</taxon>
        <taxon>Pseudomonadota</taxon>
        <taxon>Betaproteobacteria</taxon>
        <taxon>Burkholderiales</taxon>
        <taxon>Oxalobacteraceae</taxon>
        <taxon>Telluria group</taxon>
        <taxon>Massilia</taxon>
    </lineage>
</organism>